<reference evidence="1" key="1">
    <citation type="submission" date="2014-09" db="EMBL/GenBank/DDBJ databases">
        <authorList>
            <person name="Magalhaes I.L.F."/>
            <person name="Oliveira U."/>
            <person name="Santos F.R."/>
            <person name="Vidigal T.H.D.A."/>
            <person name="Brescovit A.D."/>
            <person name="Santos A.J."/>
        </authorList>
    </citation>
    <scope>NUCLEOTIDE SEQUENCE</scope>
    <source>
        <tissue evidence="1">Shoot tissue taken approximately 20 cm above the soil surface</tissue>
    </source>
</reference>
<accession>A0A0A9BHX7</accession>
<evidence type="ECO:0000313" key="1">
    <source>
        <dbReference type="EMBL" id="JAD61743.1"/>
    </source>
</evidence>
<proteinExistence type="predicted"/>
<protein>
    <submittedName>
        <fullName evidence="1">Uncharacterized protein</fullName>
    </submittedName>
</protein>
<sequence length="38" mass="4411">MFYYTAIFPKKCSFKIPVCNIFCNIFTHAVVMYNGLGE</sequence>
<name>A0A0A9BHX7_ARUDO</name>
<reference evidence="1" key="2">
    <citation type="journal article" date="2015" name="Data Brief">
        <title>Shoot transcriptome of the giant reed, Arundo donax.</title>
        <authorList>
            <person name="Barrero R.A."/>
            <person name="Guerrero F.D."/>
            <person name="Moolhuijzen P."/>
            <person name="Goolsby J.A."/>
            <person name="Tidwell J."/>
            <person name="Bellgard S.E."/>
            <person name="Bellgard M.I."/>
        </authorList>
    </citation>
    <scope>NUCLEOTIDE SEQUENCE</scope>
    <source>
        <tissue evidence="1">Shoot tissue taken approximately 20 cm above the soil surface</tissue>
    </source>
</reference>
<dbReference type="AlphaFoldDB" id="A0A0A9BHX7"/>
<organism evidence="1">
    <name type="scientific">Arundo donax</name>
    <name type="common">Giant reed</name>
    <name type="synonym">Donax arundinaceus</name>
    <dbReference type="NCBI Taxonomy" id="35708"/>
    <lineage>
        <taxon>Eukaryota</taxon>
        <taxon>Viridiplantae</taxon>
        <taxon>Streptophyta</taxon>
        <taxon>Embryophyta</taxon>
        <taxon>Tracheophyta</taxon>
        <taxon>Spermatophyta</taxon>
        <taxon>Magnoliopsida</taxon>
        <taxon>Liliopsida</taxon>
        <taxon>Poales</taxon>
        <taxon>Poaceae</taxon>
        <taxon>PACMAD clade</taxon>
        <taxon>Arundinoideae</taxon>
        <taxon>Arundineae</taxon>
        <taxon>Arundo</taxon>
    </lineage>
</organism>
<dbReference type="EMBL" id="GBRH01236152">
    <property type="protein sequence ID" value="JAD61743.1"/>
    <property type="molecule type" value="Transcribed_RNA"/>
</dbReference>